<accession>A0ABN0NY50</accession>
<reference evidence="1 2" key="1">
    <citation type="submission" date="2013-08" db="EMBL/GenBank/DDBJ databases">
        <authorList>
            <person name="Weinstock G."/>
            <person name="Sodergren E."/>
            <person name="Wylie T."/>
            <person name="Fulton L."/>
            <person name="Fulton R."/>
            <person name="Fronick C."/>
            <person name="O'Laughlin M."/>
            <person name="Godfrey J."/>
            <person name="Miner T."/>
            <person name="Herter B."/>
            <person name="Appelbaum E."/>
            <person name="Cordes M."/>
            <person name="Lek S."/>
            <person name="Wollam A."/>
            <person name="Pepin K.H."/>
            <person name="Palsikar V.B."/>
            <person name="Mitreva M."/>
            <person name="Wilson R.K."/>
        </authorList>
    </citation>
    <scope>NUCLEOTIDE SEQUENCE [LARGE SCALE GENOMIC DNA]</scope>
    <source>
        <strain evidence="1 2">ATCC 700332</strain>
    </source>
</reference>
<keyword evidence="2" id="KW-1185">Reference proteome</keyword>
<evidence type="ECO:0008006" key="3">
    <source>
        <dbReference type="Google" id="ProtNLM"/>
    </source>
</evidence>
<sequence length="286" mass="32650">MDSFLKRKSVDELTFTDDFMFGTIMKNKPVCKGVLERLLHIKVGKIEYPSLQKTIAPFYESKGIRLDVYVSEPSRVFDIEIQTALSPELPKRTRYYQSLMDIDNLLRGQSYAELKDSYVIFICTQDPFDRGIPVYTFENTCKENSALFLNDKSYKVFYNASAYGKEKDTELHALLQYLCKKQATSTFTKTIDELVETTKNNERFRSLYMSLNIHKDDLLREGSQIGEKIGFEKGIAAGMRKGRQDGIVRGAYQKALETAKILTTMHLSCADIAKATGLSEAEIKKL</sequence>
<comment type="caution">
    <text evidence="1">The sequence shown here is derived from an EMBL/GenBank/DDBJ whole genome shotgun (WGS) entry which is preliminary data.</text>
</comment>
<dbReference type="Pfam" id="PF12784">
    <property type="entry name" value="PDDEXK_2"/>
    <property type="match status" value="1"/>
</dbReference>
<gene>
    <name evidence="1" type="ORF">HMPREF9193_01329</name>
</gene>
<evidence type="ECO:0000313" key="1">
    <source>
        <dbReference type="EMBL" id="ERJ92574.1"/>
    </source>
</evidence>
<evidence type="ECO:0000313" key="2">
    <source>
        <dbReference type="Proteomes" id="UP000016649"/>
    </source>
</evidence>
<organism evidence="1 2">
    <name type="scientific">Treponema lecithinolyticum ATCC 700332</name>
    <dbReference type="NCBI Taxonomy" id="1321815"/>
    <lineage>
        <taxon>Bacteria</taxon>
        <taxon>Pseudomonadati</taxon>
        <taxon>Spirochaetota</taxon>
        <taxon>Spirochaetia</taxon>
        <taxon>Spirochaetales</taxon>
        <taxon>Treponemataceae</taxon>
        <taxon>Treponema</taxon>
    </lineage>
</organism>
<dbReference type="Proteomes" id="UP000016649">
    <property type="component" value="Unassembled WGS sequence"/>
</dbReference>
<dbReference type="PANTHER" id="PTHR41317:SF1">
    <property type="entry name" value="PD-(D_E)XK NUCLEASE FAMILY TRANSPOSASE"/>
    <property type="match status" value="1"/>
</dbReference>
<protein>
    <recommendedName>
        <fullName evidence="3">Rpn family recombination-promoting nuclease/putative transposase</fullName>
    </recommendedName>
</protein>
<dbReference type="RefSeq" id="WP_021687537.1">
    <property type="nucleotide sequence ID" value="NZ_KI260567.1"/>
</dbReference>
<dbReference type="EMBL" id="AWVH01000033">
    <property type="protein sequence ID" value="ERJ92574.1"/>
    <property type="molecule type" value="Genomic_DNA"/>
</dbReference>
<dbReference type="InterPro" id="IPR010106">
    <property type="entry name" value="RpnA"/>
</dbReference>
<name>A0ABN0NY50_TRELE</name>
<dbReference type="PANTHER" id="PTHR41317">
    <property type="entry name" value="PD-(D_E)XK NUCLEASE FAMILY TRANSPOSASE"/>
    <property type="match status" value="1"/>
</dbReference>
<proteinExistence type="predicted"/>
<dbReference type="NCBIfam" id="TIGR01784">
    <property type="entry name" value="T_den_put_tspse"/>
    <property type="match status" value="1"/>
</dbReference>